<dbReference type="RefSeq" id="WP_155476986.1">
    <property type="nucleotide sequence ID" value="NZ_WNKU01000016.1"/>
</dbReference>
<dbReference type="EMBL" id="WNKU01000016">
    <property type="protein sequence ID" value="MTV49889.1"/>
    <property type="molecule type" value="Genomic_DNA"/>
</dbReference>
<keyword evidence="1" id="KW-0732">Signal</keyword>
<dbReference type="InterPro" id="IPR014755">
    <property type="entry name" value="Cu-Rt/internalin_Ig-like"/>
</dbReference>
<organism evidence="2 3">
    <name type="scientific">Heliobacterium mobile</name>
    <name type="common">Heliobacillus mobilis</name>
    <dbReference type="NCBI Taxonomy" id="28064"/>
    <lineage>
        <taxon>Bacteria</taxon>
        <taxon>Bacillati</taxon>
        <taxon>Bacillota</taxon>
        <taxon>Clostridia</taxon>
        <taxon>Eubacteriales</taxon>
        <taxon>Heliobacteriaceae</taxon>
        <taxon>Heliobacterium</taxon>
    </lineage>
</organism>
<accession>A0A6I3SLW8</accession>
<keyword evidence="3" id="KW-1185">Reference proteome</keyword>
<comment type="caution">
    <text evidence="2">The sequence shown here is derived from an EMBL/GenBank/DDBJ whole genome shotgun (WGS) entry which is preliminary data.</text>
</comment>
<reference evidence="2 3" key="1">
    <citation type="submission" date="2019-11" db="EMBL/GenBank/DDBJ databases">
        <title>Whole-genome sequence of a the green, strictly anaerobic photosynthetic bacterium Heliobacillus mobilis DSM 6151.</title>
        <authorList>
            <person name="Kyndt J.A."/>
            <person name="Meyer T.E."/>
        </authorList>
    </citation>
    <scope>NUCLEOTIDE SEQUENCE [LARGE SCALE GENOMIC DNA]</scope>
    <source>
        <strain evidence="2 3">DSM 6151</strain>
    </source>
</reference>
<evidence type="ECO:0008006" key="4">
    <source>
        <dbReference type="Google" id="ProtNLM"/>
    </source>
</evidence>
<evidence type="ECO:0000313" key="3">
    <source>
        <dbReference type="Proteomes" id="UP000430670"/>
    </source>
</evidence>
<protein>
    <recommendedName>
        <fullName evidence="4">Ig-like domain (Group 3)</fullName>
    </recommendedName>
</protein>
<dbReference type="OrthoDB" id="2077894at2"/>
<name>A0A6I3SLW8_HELMO</name>
<dbReference type="Proteomes" id="UP000430670">
    <property type="component" value="Unassembled WGS sequence"/>
</dbReference>
<evidence type="ECO:0000256" key="1">
    <source>
        <dbReference type="ARBA" id="ARBA00022729"/>
    </source>
</evidence>
<dbReference type="AlphaFoldDB" id="A0A6I3SLW8"/>
<sequence>MDPVTGVVSAKAEGTIKVTATASLNGKTATKSIDLNITKVAEKIAPVITTVASVDVTADKQVFTFTVADEVGGSGVDANSIVVKQGTAELKVTAVTGQDNTYQVSLNEVAGADQTLTIDAKDLSGNAATQAKVTLVDKVKPTIKSVQALNNKTLLVTFSEPVADSALTVTSKYALYNKTNGISNSFVTTSGASDLNAVAAFANTEKTQIKFIISAGASVNGYPLGGLSNGGYIFYATGVDDKATSANTIIASSPTEFTGTLTPDSSAPALLSSSFNNASGAVTLVFDKATTGAAPADDKVYFQVGSQKVLLKATDYDGSGTSTAIAGTSTVTFTVEAATLNSINALGATPQIVLADGAFTDGANTTALTTTTPTIVTGPILSAVTYDENTNTAVYKFSKTIDVSEITTFAGSKFMLGGVDIQDANLVFNNTGDSTDLSFKLSDAKAQAVETQLRLGTLTASVAAGTVKDTDATPNSNVAASSSATLVVGTSYIKDTTAPTLTAVKFNKDTDVVEFTFNEKVRNNIADFTKASIEFYKDDNGIAGLQTTGTTPDTKIATFADTDTLSGTDDHAIDGTAGYFVSDATGATPATGNSEVTTIYVKDTDATGTHNLDDSLDAAVAASKDIYVNILAGGFKDANTTATTVDQSAKMTVVTISNAADVTSATTIDGDNTTDSLGYINVEFKNGSGAVAVDPATATVKGNYDLYLTANPLSKVEINKVVMNATNTVATLYLKNPLTVSSSYSLKTSGIKTATGKSGDITTAEVITAAADSTTLSATQALVLTDKDASGTVSAGDTIAITFNEPIKLPGTFTLSNLTVSNSHTLGNSTYSLSDDSTTLTITVGSTSTIAVGDTITFPTTVTDYANNALASGADQTTNAMTVSGNSAPTISSVVYADTNGDGVVGVDDTLTITTSQNVYIKTGKVAADLNNEININGHNDQVKSVSINGKVLTVTLNGSANASDLTAANVKFSGGDGDLVNVWGTAAADSTGVTLAYADTTAPTLANLKYDISDKKLTLVFSEAVNIDSATNATDVARMIFGKYSVDASSTNGSIPTTDATLSSDKKEVSIVLGGSPAIDATTVFTVTAGAFDADATAGTDGTNEVIADASGNKAIRAKSTYTATVTE</sequence>
<gene>
    <name evidence="2" type="ORF">GJ688_12990</name>
</gene>
<evidence type="ECO:0000313" key="2">
    <source>
        <dbReference type="EMBL" id="MTV49889.1"/>
    </source>
</evidence>
<dbReference type="Gene3D" id="2.60.40.1220">
    <property type="match status" value="2"/>
</dbReference>
<proteinExistence type="predicted"/>